<protein>
    <recommendedName>
        <fullName evidence="6">AlgX/AlgJ SGNH hydrolase-like domain-containing protein</fullName>
    </recommendedName>
</protein>
<dbReference type="InterPro" id="IPR031811">
    <property type="entry name" value="ALGX/ALGJ_SGNH-like"/>
</dbReference>
<dbReference type="SUPFAM" id="SSF52266">
    <property type="entry name" value="SGNH hydrolase"/>
    <property type="match status" value="1"/>
</dbReference>
<reference evidence="8" key="1">
    <citation type="journal article" date="2020" name="bioRxiv">
        <title>A rank-normalized archaeal taxonomy based on genome phylogeny resolves widespread incomplete and uneven classifications.</title>
        <authorList>
            <person name="Rinke C."/>
            <person name="Chuvochina M."/>
            <person name="Mussig A.J."/>
            <person name="Chaumeil P.-A."/>
            <person name="Waite D.W."/>
            <person name="Whitman W.B."/>
            <person name="Parks D.H."/>
            <person name="Hugenholtz P."/>
        </authorList>
    </citation>
    <scope>NUCLEOTIDE SEQUENCE [LARGE SCALE GENOMIC DNA]</scope>
</reference>
<organism evidence="7 8">
    <name type="scientific">Candidatus Iainarchaeum sp</name>
    <dbReference type="NCBI Taxonomy" id="3101447"/>
    <lineage>
        <taxon>Archaea</taxon>
        <taxon>Candidatus Iainarchaeota</taxon>
        <taxon>Candidatus Iainarchaeia</taxon>
        <taxon>Candidatus Iainarchaeales</taxon>
        <taxon>Candidatus Iainarchaeaceae</taxon>
        <taxon>Candidatus Iainarchaeum</taxon>
    </lineage>
</organism>
<dbReference type="EMBL" id="DUGH01000044">
    <property type="protein sequence ID" value="HIH16138.1"/>
    <property type="molecule type" value="Genomic_DNA"/>
</dbReference>
<comment type="subcellular location">
    <subcellularLocation>
        <location evidence="1">Periplasm</location>
    </subcellularLocation>
</comment>
<evidence type="ECO:0000256" key="3">
    <source>
        <dbReference type="ARBA" id="ARBA00022729"/>
    </source>
</evidence>
<evidence type="ECO:0000313" key="8">
    <source>
        <dbReference type="Proteomes" id="UP000564964"/>
    </source>
</evidence>
<dbReference type="Gene3D" id="3.40.50.1110">
    <property type="entry name" value="SGNH hydrolase"/>
    <property type="match status" value="1"/>
</dbReference>
<keyword evidence="5" id="KW-0472">Membrane</keyword>
<feature type="domain" description="AlgX/AlgJ SGNH hydrolase-like" evidence="6">
    <location>
        <begin position="246"/>
        <end position="363"/>
    </location>
</feature>
<keyword evidence="5" id="KW-1133">Transmembrane helix</keyword>
<evidence type="ECO:0000256" key="2">
    <source>
        <dbReference type="ARBA" id="ARBA00022679"/>
    </source>
</evidence>
<feature type="non-terminal residue" evidence="7">
    <location>
        <position position="1"/>
    </location>
</feature>
<dbReference type="GO" id="GO:0016740">
    <property type="term" value="F:transferase activity"/>
    <property type="evidence" value="ECO:0007669"/>
    <property type="project" value="UniProtKB-KW"/>
</dbReference>
<dbReference type="GO" id="GO:0042597">
    <property type="term" value="C:periplasmic space"/>
    <property type="evidence" value="ECO:0007669"/>
    <property type="project" value="UniProtKB-SubCell"/>
</dbReference>
<dbReference type="Pfam" id="PF16822">
    <property type="entry name" value="ALGX"/>
    <property type="match status" value="1"/>
</dbReference>
<keyword evidence="5" id="KW-0812">Transmembrane</keyword>
<dbReference type="Proteomes" id="UP000564964">
    <property type="component" value="Unassembled WGS sequence"/>
</dbReference>
<evidence type="ECO:0000256" key="5">
    <source>
        <dbReference type="SAM" id="Phobius"/>
    </source>
</evidence>
<evidence type="ECO:0000259" key="6">
    <source>
        <dbReference type="Pfam" id="PF16822"/>
    </source>
</evidence>
<evidence type="ECO:0000256" key="1">
    <source>
        <dbReference type="ARBA" id="ARBA00004418"/>
    </source>
</evidence>
<feature type="transmembrane region" description="Helical" evidence="5">
    <location>
        <begin position="12"/>
        <end position="34"/>
    </location>
</feature>
<name>A0A7J4JEK0_9ARCH</name>
<keyword evidence="3" id="KW-0732">Signal</keyword>
<comment type="caution">
    <text evidence="7">The sequence shown here is derived from an EMBL/GenBank/DDBJ whole genome shotgun (WGS) entry which is preliminary data.</text>
</comment>
<keyword evidence="2" id="KW-0808">Transferase</keyword>
<sequence length="368" mass="40395">DTGMKAETRKNLLVSLAAVVLFFAVFEATLRIFYISSAAELYAPDAELERKLAPSHHALVRARDFEMVVQTNALGLRDAEVGEKRPGVKRVLVLGDSYPFGYGVKQAEAFPARLEESLQSRGKTVEVINAGVFGWGPDQELIWLRREGVKLKPDVVVIAFYVGNDAIDSFTKKFFVVEEGKLKRVKPLLSGEELNALEFRSFLRKNFLVYAFLSEQVRTILAARAASGEGVALNEFEMLRKDYSPDIEAGMEVSQAVVAEMARVSREAGAEPLLVVIPTQMQYDGEKWEAVRRQFGLESNGFDLEKPDQALQGFARGQGLAVLDLLPALKEARQAGALNLPVDGHWNAAGHEVAAEALASALAVQGMV</sequence>
<evidence type="ECO:0000256" key="4">
    <source>
        <dbReference type="ARBA" id="ARBA00022764"/>
    </source>
</evidence>
<dbReference type="InterPro" id="IPR036514">
    <property type="entry name" value="SGNH_hydro_sf"/>
</dbReference>
<keyword evidence="4" id="KW-0574">Periplasm</keyword>
<gene>
    <name evidence="7" type="ORF">HA252_01905</name>
</gene>
<proteinExistence type="predicted"/>
<dbReference type="AlphaFoldDB" id="A0A7J4JEK0"/>
<evidence type="ECO:0000313" key="7">
    <source>
        <dbReference type="EMBL" id="HIH16138.1"/>
    </source>
</evidence>
<accession>A0A7J4JEK0</accession>